<feature type="signal peptide" evidence="7">
    <location>
        <begin position="1"/>
        <end position="17"/>
    </location>
</feature>
<dbReference type="Gene3D" id="3.40.390.10">
    <property type="entry name" value="Collagenase (Catalytic Domain)"/>
    <property type="match status" value="1"/>
</dbReference>
<feature type="binding site" evidence="5">
    <location>
        <position position="324"/>
    </location>
    <ligand>
        <name>Zn(2+)</name>
        <dbReference type="ChEBI" id="CHEBI:29105"/>
        <note>catalytic</note>
    </ligand>
</feature>
<feature type="domain" description="Peptidase M12B" evidence="8">
    <location>
        <begin position="176"/>
        <end position="396"/>
    </location>
</feature>
<feature type="region of interest" description="Disordered" evidence="6">
    <location>
        <begin position="481"/>
        <end position="508"/>
    </location>
</feature>
<evidence type="ECO:0000256" key="1">
    <source>
        <dbReference type="ARBA" id="ARBA00022670"/>
    </source>
</evidence>
<keyword evidence="2" id="KW-0378">Hydrolase</keyword>
<evidence type="ECO:0000256" key="2">
    <source>
        <dbReference type="ARBA" id="ARBA00022801"/>
    </source>
</evidence>
<keyword evidence="3 5" id="KW-0862">Zinc</keyword>
<evidence type="ECO:0000256" key="4">
    <source>
        <dbReference type="ARBA" id="ARBA00023049"/>
    </source>
</evidence>
<evidence type="ECO:0000259" key="8">
    <source>
        <dbReference type="PROSITE" id="PS50215"/>
    </source>
</evidence>
<dbReference type="PANTHER" id="PTHR11905">
    <property type="entry name" value="ADAM A DISINTEGRIN AND METALLOPROTEASE DOMAIN"/>
    <property type="match status" value="1"/>
</dbReference>
<dbReference type="Gene3D" id="3.40.1620.60">
    <property type="match status" value="1"/>
</dbReference>
<evidence type="ECO:0000256" key="7">
    <source>
        <dbReference type="SAM" id="SignalP"/>
    </source>
</evidence>
<protein>
    <submittedName>
        <fullName evidence="9">Putative tick metalloprotease 1</fullName>
    </submittedName>
</protein>
<evidence type="ECO:0000256" key="5">
    <source>
        <dbReference type="PROSITE-ProRule" id="PRU00276"/>
    </source>
</evidence>
<dbReference type="Pfam" id="PF13688">
    <property type="entry name" value="Reprolysin_5"/>
    <property type="match status" value="1"/>
</dbReference>
<keyword evidence="5" id="KW-0479">Metal-binding</keyword>
<comment type="caution">
    <text evidence="5">Lacks conserved residue(s) required for the propagation of feature annotation.</text>
</comment>
<keyword evidence="1 9" id="KW-0645">Protease</keyword>
<reference evidence="9" key="1">
    <citation type="submission" date="2014-03" db="EMBL/GenBank/DDBJ databases">
        <title>The sialotranscriptome of Amblyomma triste, Amblyomma parvum and Amblyomma cajennense ticks, uncovered by 454-based RNA-seq.</title>
        <authorList>
            <person name="Garcia G.R."/>
            <person name="Gardinassi L.G."/>
            <person name="Ribeiro J.M."/>
            <person name="Anatrielo E."/>
            <person name="Ferreira B.R."/>
            <person name="Moreira H.N."/>
            <person name="Mafra C."/>
            <person name="Olegario M.M."/>
            <person name="Szabo P.J."/>
            <person name="Miranda-Santos I.K."/>
            <person name="Maruyama S.R."/>
        </authorList>
    </citation>
    <scope>NUCLEOTIDE SEQUENCE</scope>
    <source>
        <strain evidence="9">Araguapaz</strain>
        <tissue evidence="9">Salivary glands</tissue>
    </source>
</reference>
<feature type="chain" id="PRO_5001515851" evidence="7">
    <location>
        <begin position="18"/>
        <end position="520"/>
    </location>
</feature>
<dbReference type="GO" id="GO:0006509">
    <property type="term" value="P:membrane protein ectodomain proteolysis"/>
    <property type="evidence" value="ECO:0007669"/>
    <property type="project" value="TreeGrafter"/>
</dbReference>
<feature type="binding site" evidence="5">
    <location>
        <position position="328"/>
    </location>
    <ligand>
        <name>Zn(2+)</name>
        <dbReference type="ChEBI" id="CHEBI:29105"/>
        <note>catalytic</note>
    </ligand>
</feature>
<dbReference type="AlphaFoldDB" id="A0A023FZV2"/>
<evidence type="ECO:0000313" key="9">
    <source>
        <dbReference type="EMBL" id="JAC27037.1"/>
    </source>
</evidence>
<feature type="binding site" evidence="5">
    <location>
        <position position="334"/>
    </location>
    <ligand>
        <name>Zn(2+)</name>
        <dbReference type="ChEBI" id="CHEBI:29105"/>
        <note>catalytic</note>
    </ligand>
</feature>
<evidence type="ECO:0000256" key="6">
    <source>
        <dbReference type="SAM" id="MobiDB-lite"/>
    </source>
</evidence>
<dbReference type="GO" id="GO:0046872">
    <property type="term" value="F:metal ion binding"/>
    <property type="evidence" value="ECO:0007669"/>
    <property type="project" value="UniProtKB-KW"/>
</dbReference>
<feature type="compositionally biased region" description="Low complexity" evidence="6">
    <location>
        <begin position="498"/>
        <end position="508"/>
    </location>
</feature>
<dbReference type="InterPro" id="IPR001590">
    <property type="entry name" value="Peptidase_M12B"/>
</dbReference>
<accession>A0A023FZV2</accession>
<dbReference type="PANTHER" id="PTHR11905:SF159">
    <property type="entry name" value="ADAM METALLOPROTEASE"/>
    <property type="match status" value="1"/>
</dbReference>
<dbReference type="PROSITE" id="PS50215">
    <property type="entry name" value="ADAM_MEPRO"/>
    <property type="match status" value="1"/>
</dbReference>
<sequence>MSPTGVLILLVAAAAQGLQEPRLVYPRLLEERSPDGKMVLHLHDELTLNLEGASVAAPRMRVLTHENGRPSTKFYDGEEINRNLYQDAEKMATVSLKTSGKSVELEGVVGPRHRIHPLPTMERSESGLIPHMIHEIEHNEMSDKVLPLTEEGAHSHFSQRSDWDPAPAPEAPPADVTIEVFVVADRPHHTHFKETKRFLVYVCVMLNSANLRFADMNRPKVKLMLTGTEQNWDETFLRGSDKYTHDSQTLTEFKEYAISKKVAFGKPDVVFFLTGRDVITDGPDGKPSTNGLGIAYLGGLCTSAYVGLGEDRPGYYNGMFTLSHEMGHLLGAQHDGSEQVDLVPGYVGSKECSWDDGFMMSYKDKGANHQRFSRCSLLQMSLVITHRGKTCWVVLSVGQAEVEYYPGDVMTIHDACKAVFPEQPQVFAKMIYPRPGECKVTCSYEKHEGRYIYTYSQNTSAPDYAPCENNKVCVRGLCQNDPNGKRNRPQKRPPTSPPVTTQRTTTTTRRWSWNNWRWWN</sequence>
<dbReference type="EMBL" id="GBBL01000283">
    <property type="protein sequence ID" value="JAC27037.1"/>
    <property type="molecule type" value="mRNA"/>
</dbReference>
<dbReference type="InterPro" id="IPR034030">
    <property type="entry name" value="ZnMc_salivary_gland_MPs"/>
</dbReference>
<name>A0A023FZV2_AMBPA</name>
<dbReference type="SUPFAM" id="SSF55486">
    <property type="entry name" value="Metalloproteases ('zincins'), catalytic domain"/>
    <property type="match status" value="1"/>
</dbReference>
<organism evidence="9">
    <name type="scientific">Amblyomma parvum</name>
    <name type="common">South American tick</name>
    <dbReference type="NCBI Taxonomy" id="251391"/>
    <lineage>
        <taxon>Eukaryota</taxon>
        <taxon>Metazoa</taxon>
        <taxon>Ecdysozoa</taxon>
        <taxon>Arthropoda</taxon>
        <taxon>Chelicerata</taxon>
        <taxon>Arachnida</taxon>
        <taxon>Acari</taxon>
        <taxon>Parasitiformes</taxon>
        <taxon>Ixodida</taxon>
        <taxon>Ixodoidea</taxon>
        <taxon>Ixodidae</taxon>
        <taxon>Amblyomminae</taxon>
        <taxon>Amblyomma</taxon>
    </lineage>
</organism>
<dbReference type="InterPro" id="IPR024079">
    <property type="entry name" value="MetalloPept_cat_dom_sf"/>
</dbReference>
<proteinExistence type="evidence at transcript level"/>
<evidence type="ECO:0000256" key="3">
    <source>
        <dbReference type="ARBA" id="ARBA00022833"/>
    </source>
</evidence>
<dbReference type="GO" id="GO:0004222">
    <property type="term" value="F:metalloendopeptidase activity"/>
    <property type="evidence" value="ECO:0007669"/>
    <property type="project" value="InterPro"/>
</dbReference>
<keyword evidence="7" id="KW-0732">Signal</keyword>
<feature type="active site" evidence="5">
    <location>
        <position position="325"/>
    </location>
</feature>
<keyword evidence="4 9" id="KW-0482">Metalloprotease</keyword>
<dbReference type="CDD" id="cd04272">
    <property type="entry name" value="ZnMc_salivary_gland_MPs"/>
    <property type="match status" value="1"/>
</dbReference>